<proteinExistence type="predicted"/>
<keyword evidence="5" id="KW-1185">Reference proteome</keyword>
<dbReference type="PANTHER" id="PTHR43214:SF42">
    <property type="entry name" value="TRANSCRIPTIONAL REGULATORY PROTEIN DESR"/>
    <property type="match status" value="1"/>
</dbReference>
<dbReference type="InterPro" id="IPR000792">
    <property type="entry name" value="Tscrpt_reg_LuxR_C"/>
</dbReference>
<evidence type="ECO:0000256" key="2">
    <source>
        <dbReference type="SAM" id="MobiDB-lite"/>
    </source>
</evidence>
<accession>A0ABN1XUS4</accession>
<keyword evidence="1" id="KW-0238">DNA-binding</keyword>
<dbReference type="CDD" id="cd06170">
    <property type="entry name" value="LuxR_C_like"/>
    <property type="match status" value="1"/>
</dbReference>
<organism evidence="4 5">
    <name type="scientific">Pseudonocardia kongjuensis</name>
    <dbReference type="NCBI Taxonomy" id="102227"/>
    <lineage>
        <taxon>Bacteria</taxon>
        <taxon>Bacillati</taxon>
        <taxon>Actinomycetota</taxon>
        <taxon>Actinomycetes</taxon>
        <taxon>Pseudonocardiales</taxon>
        <taxon>Pseudonocardiaceae</taxon>
        <taxon>Pseudonocardia</taxon>
    </lineage>
</organism>
<dbReference type="InterPro" id="IPR016032">
    <property type="entry name" value="Sig_transdc_resp-reg_C-effctor"/>
</dbReference>
<dbReference type="SUPFAM" id="SSF46894">
    <property type="entry name" value="C-terminal effector domain of the bipartite response regulators"/>
    <property type="match status" value="1"/>
</dbReference>
<evidence type="ECO:0000259" key="3">
    <source>
        <dbReference type="PROSITE" id="PS50043"/>
    </source>
</evidence>
<dbReference type="PROSITE" id="PS50043">
    <property type="entry name" value="HTH_LUXR_2"/>
    <property type="match status" value="1"/>
</dbReference>
<protein>
    <recommendedName>
        <fullName evidence="3">HTH luxR-type domain-containing protein</fullName>
    </recommendedName>
</protein>
<feature type="region of interest" description="Disordered" evidence="2">
    <location>
        <begin position="1"/>
        <end position="22"/>
    </location>
</feature>
<dbReference type="Gene3D" id="1.10.10.10">
    <property type="entry name" value="Winged helix-like DNA-binding domain superfamily/Winged helix DNA-binding domain"/>
    <property type="match status" value="1"/>
</dbReference>
<dbReference type="SMART" id="SM00421">
    <property type="entry name" value="HTH_LUXR"/>
    <property type="match status" value="1"/>
</dbReference>
<gene>
    <name evidence="4" type="ORF">GCM10009613_31810</name>
</gene>
<dbReference type="InterPro" id="IPR039420">
    <property type="entry name" value="WalR-like"/>
</dbReference>
<dbReference type="PANTHER" id="PTHR43214">
    <property type="entry name" value="TWO-COMPONENT RESPONSE REGULATOR"/>
    <property type="match status" value="1"/>
</dbReference>
<dbReference type="Proteomes" id="UP001501414">
    <property type="component" value="Unassembled WGS sequence"/>
</dbReference>
<sequence length="481" mass="50449">MRTDEFESRSAEARSRLETARSEARSGAVDRAWAAALAAARTARELGDAGLLGRAALAVGGPDLAARHLTAARQALCLEAMAALGDTDPELRELVGEHLTAISTAWSVRPAEPVRPVPPDEAERRSIALQARHARALGPAGTGERLAVAGDLVGLGDAAGDDHIRAWGRLWRLDALQQLGLRVEFHTELTELAALVGRLGSPVWRWRLASVHASLALIEDRLDDVGAAIAEARAAGESAGAPDTSFLDLLFRHALAHRTGDGLAAIEAEVRLAVADGPFLAQGWRGRVLLRSGRAAEAVAVWRALAPHAAALPPASAEVLVAEAGHAELAEAAGDRIGAEAVRRRLRPFAHLHVTAGATTPYGGPVALVLGRLARFLGDAPGAAAAFTDAATRADAFYAPWFAAAARDALAGTELVLGPLTRRETEVARLLAEGASNRSAARRLGVSERTVEQHVSSVLRKLGLPNRSAVAGWVIRGRAGR</sequence>
<reference evidence="4 5" key="1">
    <citation type="journal article" date="2019" name="Int. J. Syst. Evol. Microbiol.">
        <title>The Global Catalogue of Microorganisms (GCM) 10K type strain sequencing project: providing services to taxonomists for standard genome sequencing and annotation.</title>
        <authorList>
            <consortium name="The Broad Institute Genomics Platform"/>
            <consortium name="The Broad Institute Genome Sequencing Center for Infectious Disease"/>
            <person name="Wu L."/>
            <person name="Ma J."/>
        </authorList>
    </citation>
    <scope>NUCLEOTIDE SEQUENCE [LARGE SCALE GENOMIC DNA]</scope>
    <source>
        <strain evidence="4 5">JCM 11896</strain>
    </source>
</reference>
<dbReference type="EMBL" id="BAAAJK010000011">
    <property type="protein sequence ID" value="GAA1390682.1"/>
    <property type="molecule type" value="Genomic_DNA"/>
</dbReference>
<dbReference type="InterPro" id="IPR036388">
    <property type="entry name" value="WH-like_DNA-bd_sf"/>
</dbReference>
<dbReference type="PRINTS" id="PR00038">
    <property type="entry name" value="HTHLUXR"/>
</dbReference>
<comment type="caution">
    <text evidence="4">The sequence shown here is derived from an EMBL/GenBank/DDBJ whole genome shotgun (WGS) entry which is preliminary data.</text>
</comment>
<dbReference type="Pfam" id="PF00196">
    <property type="entry name" value="GerE"/>
    <property type="match status" value="1"/>
</dbReference>
<dbReference type="RefSeq" id="WP_344023094.1">
    <property type="nucleotide sequence ID" value="NZ_BAAAJK010000011.1"/>
</dbReference>
<feature type="domain" description="HTH luxR-type" evidence="3">
    <location>
        <begin position="413"/>
        <end position="478"/>
    </location>
</feature>
<evidence type="ECO:0000313" key="4">
    <source>
        <dbReference type="EMBL" id="GAA1390682.1"/>
    </source>
</evidence>
<evidence type="ECO:0000256" key="1">
    <source>
        <dbReference type="ARBA" id="ARBA00023125"/>
    </source>
</evidence>
<evidence type="ECO:0000313" key="5">
    <source>
        <dbReference type="Proteomes" id="UP001501414"/>
    </source>
</evidence>
<name>A0ABN1XUS4_9PSEU</name>